<dbReference type="PANTHER" id="PTHR48097:SF9">
    <property type="entry name" value="L-THREONINE ALDOLASE"/>
    <property type="match status" value="1"/>
</dbReference>
<dbReference type="InterPro" id="IPR023603">
    <property type="entry name" value="Low_specificity_L-TA-like"/>
</dbReference>
<dbReference type="SUPFAM" id="SSF53383">
    <property type="entry name" value="PLP-dependent transferases"/>
    <property type="match status" value="1"/>
</dbReference>
<dbReference type="InterPro" id="IPR015422">
    <property type="entry name" value="PyrdxlP-dep_Trfase_small"/>
</dbReference>
<dbReference type="InterPro" id="IPR015424">
    <property type="entry name" value="PyrdxlP-dep_Trfase"/>
</dbReference>
<evidence type="ECO:0000256" key="3">
    <source>
        <dbReference type="ARBA" id="ARBA00022898"/>
    </source>
</evidence>
<reference evidence="7" key="1">
    <citation type="submission" date="2021-01" db="EMBL/GenBank/DDBJ databases">
        <authorList>
            <person name="Corre E."/>
            <person name="Pelletier E."/>
            <person name="Niang G."/>
            <person name="Scheremetjew M."/>
            <person name="Finn R."/>
            <person name="Kale V."/>
            <person name="Holt S."/>
            <person name="Cochrane G."/>
            <person name="Meng A."/>
            <person name="Brown T."/>
            <person name="Cohen L."/>
        </authorList>
    </citation>
    <scope>NUCLEOTIDE SEQUENCE</scope>
    <source>
        <strain evidence="7">CCMP1243</strain>
    </source>
</reference>
<dbReference type="NCBIfam" id="NF007825">
    <property type="entry name" value="PRK10534.1"/>
    <property type="match status" value="1"/>
</dbReference>
<dbReference type="Gene3D" id="3.90.1150.10">
    <property type="entry name" value="Aspartate Aminotransferase, domain 1"/>
    <property type="match status" value="1"/>
</dbReference>
<evidence type="ECO:0000259" key="6">
    <source>
        <dbReference type="Pfam" id="PF01212"/>
    </source>
</evidence>
<gene>
    <name evidence="7" type="ORF">RMAR1173_LOCUS9687</name>
</gene>
<comment type="cofactor">
    <cofactor evidence="1">
        <name>pyridoxal 5'-phosphate</name>
        <dbReference type="ChEBI" id="CHEBI:597326"/>
    </cofactor>
</comment>
<comment type="similarity">
    <text evidence="2">Belongs to the threonine aldolase family.</text>
</comment>
<accession>A0A7S2WGP9</accession>
<dbReference type="Pfam" id="PF01212">
    <property type="entry name" value="Beta_elim_lyase"/>
    <property type="match status" value="1"/>
</dbReference>
<dbReference type="InterPro" id="IPR015421">
    <property type="entry name" value="PyrdxlP-dep_Trfase_major"/>
</dbReference>
<dbReference type="EMBL" id="HBHJ01014738">
    <property type="protein sequence ID" value="CAD9685433.1"/>
    <property type="molecule type" value="Transcribed_RNA"/>
</dbReference>
<evidence type="ECO:0000256" key="5">
    <source>
        <dbReference type="PIRSR" id="PIRSR017617-1"/>
    </source>
</evidence>
<dbReference type="PANTHER" id="PTHR48097">
    <property type="entry name" value="L-THREONINE ALDOLASE-RELATED"/>
    <property type="match status" value="1"/>
</dbReference>
<dbReference type="Gene3D" id="3.40.640.10">
    <property type="entry name" value="Type I PLP-dependent aspartate aminotransferase-like (Major domain)"/>
    <property type="match status" value="1"/>
</dbReference>
<evidence type="ECO:0000256" key="4">
    <source>
        <dbReference type="ARBA" id="ARBA00023239"/>
    </source>
</evidence>
<dbReference type="NCBIfam" id="NF041359">
    <property type="entry name" value="GntG_guanitoxin"/>
    <property type="match status" value="1"/>
</dbReference>
<dbReference type="InterPro" id="IPR001597">
    <property type="entry name" value="ArAA_b-elim_lyase/Thr_aldolase"/>
</dbReference>
<dbReference type="AlphaFoldDB" id="A0A7S2WGP9"/>
<dbReference type="GO" id="GO:0005829">
    <property type="term" value="C:cytosol"/>
    <property type="evidence" value="ECO:0007669"/>
    <property type="project" value="TreeGrafter"/>
</dbReference>
<feature type="modified residue" description="N6-(pyridoxal phosphate)lysine" evidence="5">
    <location>
        <position position="186"/>
    </location>
</feature>
<name>A0A7S2WGP9_9STRA</name>
<keyword evidence="3" id="KW-0663">Pyridoxal phosphate</keyword>
<protein>
    <recommendedName>
        <fullName evidence="6">Aromatic amino acid beta-eliminating lyase/threonine aldolase domain-containing protein</fullName>
    </recommendedName>
</protein>
<organism evidence="7">
    <name type="scientific">Rhizochromulina marina</name>
    <dbReference type="NCBI Taxonomy" id="1034831"/>
    <lineage>
        <taxon>Eukaryota</taxon>
        <taxon>Sar</taxon>
        <taxon>Stramenopiles</taxon>
        <taxon>Ochrophyta</taxon>
        <taxon>Dictyochophyceae</taxon>
        <taxon>Rhizochromulinales</taxon>
        <taxon>Rhizochromulina</taxon>
    </lineage>
</organism>
<evidence type="ECO:0000313" key="7">
    <source>
        <dbReference type="EMBL" id="CAD9685433.1"/>
    </source>
</evidence>
<dbReference type="GO" id="GO:0006545">
    <property type="term" value="P:glycine biosynthetic process"/>
    <property type="evidence" value="ECO:0007669"/>
    <property type="project" value="TreeGrafter"/>
</dbReference>
<feature type="domain" description="Aromatic amino acid beta-eliminating lyase/threonine aldolase" evidence="6">
    <location>
        <begin position="1"/>
        <end position="267"/>
    </location>
</feature>
<dbReference type="FunFam" id="3.40.640.10:FF:000030">
    <property type="entry name" value="Low-specificity L-threonine aldolase"/>
    <property type="match status" value="1"/>
</dbReference>
<dbReference type="PIRSF" id="PIRSF017617">
    <property type="entry name" value="Thr_aldolase"/>
    <property type="match status" value="1"/>
</dbReference>
<proteinExistence type="inferred from homology"/>
<evidence type="ECO:0000256" key="2">
    <source>
        <dbReference type="ARBA" id="ARBA00006966"/>
    </source>
</evidence>
<dbReference type="GO" id="GO:0006567">
    <property type="term" value="P:L-threonine catabolic process"/>
    <property type="evidence" value="ECO:0007669"/>
    <property type="project" value="TreeGrafter"/>
</dbReference>
<evidence type="ECO:0000256" key="1">
    <source>
        <dbReference type="ARBA" id="ARBA00001933"/>
    </source>
</evidence>
<dbReference type="GO" id="GO:0008732">
    <property type="term" value="F:L-allo-threonine aldolase activity"/>
    <property type="evidence" value="ECO:0007669"/>
    <property type="project" value="TreeGrafter"/>
</dbReference>
<sequence length="352" mass="36684">MSAAMASAAVGDDVFGDDPTIAALEERVADMFDKEAALFVPTGTMGNLICVMAHTWERGSEYLVGDKAHIYIYEQGGGAAVGGAHPRAVPTSADGTLPLDILESYLRPDDPHFPVSKLLALESTHNLCGGSVLSTDYVRQASDFASRNGLALHMDGARIWHAASALGVSLAQIGEGVDSLSVCLSKALGAPAGSVVVGSSELVRRGRRLRKVLGGGMRQSGVLAAAGLVALEEQLPELAQDHRHALKLAEGLEQMGFDISMPETNLVYFSCPEDKLGISAPTLVQACQAQGVRFLGVGGSRLRMVTHHQVDSAGVDRTLDVVQEILQDPEAAAAQVASSAVGSPTNYGGGSK</sequence>
<keyword evidence="4" id="KW-0456">Lyase</keyword>